<evidence type="ECO:0000313" key="5">
    <source>
        <dbReference type="Proteomes" id="UP000326354"/>
    </source>
</evidence>
<dbReference type="SMART" id="SM00228">
    <property type="entry name" value="PDZ"/>
    <property type="match status" value="2"/>
</dbReference>
<dbReference type="AlphaFoldDB" id="A0A5S9ILE6"/>
<dbReference type="SUPFAM" id="SSF50156">
    <property type="entry name" value="PDZ domain-like"/>
    <property type="match status" value="2"/>
</dbReference>
<evidence type="ECO:0000256" key="1">
    <source>
        <dbReference type="ARBA" id="ARBA00022670"/>
    </source>
</evidence>
<dbReference type="Proteomes" id="UP000326354">
    <property type="component" value="Chromosome"/>
</dbReference>
<accession>A0A5S9ILE6</accession>
<dbReference type="Pfam" id="PF13365">
    <property type="entry name" value="Trypsin_2"/>
    <property type="match status" value="1"/>
</dbReference>
<dbReference type="PANTHER" id="PTHR43343:SF3">
    <property type="entry name" value="PROTEASE DO-LIKE 8, CHLOROPLASTIC"/>
    <property type="match status" value="1"/>
</dbReference>
<keyword evidence="2" id="KW-0378">Hydrolase</keyword>
<sequence length="425" mass="46672">MFSKEKFLLFCLVVFCCVTTAQISRRTAIVEVVEEVSPCIVNISTERVVRRSSPFDDVFEEFFGRYQPRVQKTNSLGSGVIVDKSGFIVTNAHVIQRASQISVALGNKQTYIANLVAADEKNDLALLKIDAPALKAISWADSQDVMIGETAIALGNPFGLESSVTTGVISAKNRPLAIQGKVNFSDFVQTDAAINPGNSGGALLNVHAQLVGINTAIYAQGQGLGFAIPADRVRKVIGKLLNYEKLKEQTLGLKLAQNTRGKWSVYVKSVVRNSPAFEAGLSAGSVITRIDNQIVRSMFDFNKIVYMKNIGERIRIRFEKNGEVQSVYLKISRRKQVVSNTVVWKRLGVDVKKIRGGVMVTKVRRGGAASRINVFPGDIILSLGQFRIRSAKDMTNFLKYVDYGDVVSIILVRDNNHLGGKLVVE</sequence>
<reference evidence="4 5" key="1">
    <citation type="submission" date="2019-08" db="EMBL/GenBank/DDBJ databases">
        <title>Complete genome sequence of Candidatus Uab amorphum.</title>
        <authorList>
            <person name="Shiratori T."/>
            <person name="Suzuki S."/>
            <person name="Kakizawa Y."/>
            <person name="Ishida K."/>
        </authorList>
    </citation>
    <scope>NUCLEOTIDE SEQUENCE [LARGE SCALE GENOMIC DNA]</scope>
    <source>
        <strain evidence="4 5">SRT547</strain>
    </source>
</reference>
<dbReference type="InterPro" id="IPR009003">
    <property type="entry name" value="Peptidase_S1_PA"/>
</dbReference>
<feature type="domain" description="PDZ" evidence="3">
    <location>
        <begin position="240"/>
        <end position="322"/>
    </location>
</feature>
<dbReference type="InterPro" id="IPR001478">
    <property type="entry name" value="PDZ"/>
</dbReference>
<keyword evidence="1" id="KW-0645">Protease</keyword>
<evidence type="ECO:0000259" key="3">
    <source>
        <dbReference type="PROSITE" id="PS50106"/>
    </source>
</evidence>
<evidence type="ECO:0000256" key="2">
    <source>
        <dbReference type="ARBA" id="ARBA00022801"/>
    </source>
</evidence>
<dbReference type="GO" id="GO:0004252">
    <property type="term" value="F:serine-type endopeptidase activity"/>
    <property type="evidence" value="ECO:0007669"/>
    <property type="project" value="InterPro"/>
</dbReference>
<dbReference type="SUPFAM" id="SSF50494">
    <property type="entry name" value="Trypsin-like serine proteases"/>
    <property type="match status" value="1"/>
</dbReference>
<gene>
    <name evidence="4" type="ORF">UABAM_02044</name>
</gene>
<dbReference type="InterPro" id="IPR001940">
    <property type="entry name" value="Peptidase_S1C"/>
</dbReference>
<feature type="domain" description="PDZ" evidence="3">
    <location>
        <begin position="326"/>
        <end position="415"/>
    </location>
</feature>
<protein>
    <submittedName>
        <fullName evidence="4">Peptidase</fullName>
    </submittedName>
</protein>
<keyword evidence="5" id="KW-1185">Reference proteome</keyword>
<name>A0A5S9ILE6_UABAM</name>
<dbReference type="Gene3D" id="2.30.42.10">
    <property type="match status" value="2"/>
</dbReference>
<dbReference type="EMBL" id="AP019860">
    <property type="protein sequence ID" value="BBM83691.1"/>
    <property type="molecule type" value="Genomic_DNA"/>
</dbReference>
<dbReference type="OrthoDB" id="248175at2"/>
<dbReference type="InterPro" id="IPR036034">
    <property type="entry name" value="PDZ_sf"/>
</dbReference>
<dbReference type="PANTHER" id="PTHR43343">
    <property type="entry name" value="PEPTIDASE S12"/>
    <property type="match status" value="1"/>
</dbReference>
<dbReference type="Pfam" id="PF13180">
    <property type="entry name" value="PDZ_2"/>
    <property type="match status" value="2"/>
</dbReference>
<dbReference type="PROSITE" id="PS50106">
    <property type="entry name" value="PDZ"/>
    <property type="match status" value="2"/>
</dbReference>
<dbReference type="InterPro" id="IPR051201">
    <property type="entry name" value="Chloro_Bact_Ser_Proteases"/>
</dbReference>
<evidence type="ECO:0000313" key="4">
    <source>
        <dbReference type="EMBL" id="BBM83691.1"/>
    </source>
</evidence>
<dbReference type="KEGG" id="uam:UABAM_02044"/>
<dbReference type="RefSeq" id="WP_151967882.1">
    <property type="nucleotide sequence ID" value="NZ_AP019860.1"/>
</dbReference>
<dbReference type="PRINTS" id="PR00834">
    <property type="entry name" value="PROTEASES2C"/>
</dbReference>
<organism evidence="4 5">
    <name type="scientific">Uabimicrobium amorphum</name>
    <dbReference type="NCBI Taxonomy" id="2596890"/>
    <lineage>
        <taxon>Bacteria</taxon>
        <taxon>Pseudomonadati</taxon>
        <taxon>Planctomycetota</taxon>
        <taxon>Candidatus Uabimicrobiia</taxon>
        <taxon>Candidatus Uabimicrobiales</taxon>
        <taxon>Candidatus Uabimicrobiaceae</taxon>
        <taxon>Candidatus Uabimicrobium</taxon>
    </lineage>
</organism>
<dbReference type="Gene3D" id="2.40.10.120">
    <property type="match status" value="1"/>
</dbReference>
<proteinExistence type="predicted"/>
<dbReference type="GO" id="GO:0006508">
    <property type="term" value="P:proteolysis"/>
    <property type="evidence" value="ECO:0007669"/>
    <property type="project" value="UniProtKB-KW"/>
</dbReference>